<dbReference type="NCBIfam" id="NF007031">
    <property type="entry name" value="PRK09496.1-2"/>
    <property type="match status" value="1"/>
</dbReference>
<dbReference type="Proteomes" id="UP000278542">
    <property type="component" value="Unassembled WGS sequence"/>
</dbReference>
<keyword evidence="5" id="KW-0520">NAD</keyword>
<evidence type="ECO:0000256" key="1">
    <source>
        <dbReference type="ARBA" id="ARBA00017378"/>
    </source>
</evidence>
<organism evidence="9 10">
    <name type="scientific">Orbus hercynius</name>
    <dbReference type="NCBI Taxonomy" id="593135"/>
    <lineage>
        <taxon>Bacteria</taxon>
        <taxon>Pseudomonadati</taxon>
        <taxon>Pseudomonadota</taxon>
        <taxon>Gammaproteobacteria</taxon>
        <taxon>Orbales</taxon>
        <taxon>Orbaceae</taxon>
        <taxon>Orbus</taxon>
    </lineage>
</organism>
<accession>A0A495RBY3</accession>
<dbReference type="GO" id="GO:0015079">
    <property type="term" value="F:potassium ion transmembrane transporter activity"/>
    <property type="evidence" value="ECO:0007669"/>
    <property type="project" value="InterPro"/>
</dbReference>
<feature type="domain" description="RCK N-terminal" evidence="7">
    <location>
        <begin position="234"/>
        <end position="350"/>
    </location>
</feature>
<protein>
    <recommendedName>
        <fullName evidence="1">Trk system potassium uptake protein TrkA</fullName>
    </recommendedName>
</protein>
<dbReference type="Pfam" id="PF02254">
    <property type="entry name" value="TrkA_N"/>
    <property type="match status" value="2"/>
</dbReference>
<name>A0A495RBY3_9GAMM</name>
<feature type="domain" description="RCK N-terminal" evidence="7">
    <location>
        <begin position="1"/>
        <end position="125"/>
    </location>
</feature>
<dbReference type="PROSITE" id="PS51202">
    <property type="entry name" value="RCK_C"/>
    <property type="match status" value="2"/>
</dbReference>
<dbReference type="PRINTS" id="PR00335">
    <property type="entry name" value="KUPTAKETRKA"/>
</dbReference>
<dbReference type="SUPFAM" id="SSF51735">
    <property type="entry name" value="NAD(P)-binding Rossmann-fold domains"/>
    <property type="match status" value="2"/>
</dbReference>
<dbReference type="Gene3D" id="3.30.70.1450">
    <property type="entry name" value="Regulator of K+ conductance, C-terminal domain"/>
    <property type="match status" value="2"/>
</dbReference>
<dbReference type="Gene3D" id="3.40.50.720">
    <property type="entry name" value="NAD(P)-binding Rossmann-like Domain"/>
    <property type="match status" value="2"/>
</dbReference>
<dbReference type="SUPFAM" id="SSF116726">
    <property type="entry name" value="TrkA C-terminal domain-like"/>
    <property type="match status" value="2"/>
</dbReference>
<comment type="caution">
    <text evidence="9">The sequence shown here is derived from an EMBL/GenBank/DDBJ whole genome shotgun (WGS) entry which is preliminary data.</text>
</comment>
<evidence type="ECO:0000256" key="5">
    <source>
        <dbReference type="ARBA" id="ARBA00023027"/>
    </source>
</evidence>
<evidence type="ECO:0000259" key="7">
    <source>
        <dbReference type="PROSITE" id="PS51201"/>
    </source>
</evidence>
<dbReference type="NCBIfam" id="NF007039">
    <property type="entry name" value="PRK09496.3-2"/>
    <property type="match status" value="1"/>
</dbReference>
<dbReference type="InterPro" id="IPR036721">
    <property type="entry name" value="RCK_C_sf"/>
</dbReference>
<dbReference type="PROSITE" id="PS51201">
    <property type="entry name" value="RCK_N"/>
    <property type="match status" value="2"/>
</dbReference>
<dbReference type="NCBIfam" id="NF007030">
    <property type="entry name" value="PRK09496.1-1"/>
    <property type="match status" value="1"/>
</dbReference>
<dbReference type="InterPro" id="IPR006036">
    <property type="entry name" value="K_uptake_TrkA"/>
</dbReference>
<keyword evidence="6" id="KW-0406">Ion transport</keyword>
<dbReference type="InterPro" id="IPR006037">
    <property type="entry name" value="RCK_C"/>
</dbReference>
<sequence length="455" mass="50152">MKIIILGAGQTGSALAEYLVTEHENDVTVVDEVAEQLQSLQERFDLRVIQGKVSYPQVLESAGAESADMLVAVTNSDEANLLACQIAHSLFNIPQKVARIRAVEYSDDKYQLFSVDDGIPINHIISPEKLITQHISQLIQYPGALQIASFYDNKVYLVAVTAYYGGALVGSELSELKEHLPHVDVKIVAIYRQNRFIRPIDSTIIEAGDMVYFITEPSNIKAVTSELQRLEKPYKRIMISGGGSVAVSLAKKLENDYQVKLIERNAQKAELIAEKLTNTTVLHGESADQELLSQEQVELTDLFIAVTSDDESNIMSSMLAKRMGAKKVIVLIQRQAYLELINESVIDIAISPQLATISALLSHVRQSGIAKVVSLRQGTSEVIEIVTHGDKETSKLIGRTVDKIKLPSGATIGAIVRGDDVIITQNDLIIEDNDHLIIFLPDRKVINDIEKLLST</sequence>
<proteinExistence type="predicted"/>
<evidence type="ECO:0000259" key="8">
    <source>
        <dbReference type="PROSITE" id="PS51202"/>
    </source>
</evidence>
<keyword evidence="4" id="KW-0630">Potassium</keyword>
<dbReference type="InterPro" id="IPR003148">
    <property type="entry name" value="RCK_N"/>
</dbReference>
<dbReference type="InterPro" id="IPR036291">
    <property type="entry name" value="NAD(P)-bd_dom_sf"/>
</dbReference>
<dbReference type="FunFam" id="3.40.50.720:FF:000042">
    <property type="entry name" value="Trk system potassium transporter TrkA"/>
    <property type="match status" value="1"/>
</dbReference>
<evidence type="ECO:0000256" key="2">
    <source>
        <dbReference type="ARBA" id="ARBA00022448"/>
    </source>
</evidence>
<dbReference type="PANTHER" id="PTHR43833:SF5">
    <property type="entry name" value="TRK SYSTEM POTASSIUM UPTAKE PROTEIN TRKA"/>
    <property type="match status" value="1"/>
</dbReference>
<dbReference type="InterPro" id="IPR050721">
    <property type="entry name" value="Trk_Ktr_HKT_K-transport"/>
</dbReference>
<keyword evidence="10" id="KW-1185">Reference proteome</keyword>
<dbReference type="NCBIfam" id="NF007032">
    <property type="entry name" value="PRK09496.1-4"/>
    <property type="match status" value="1"/>
</dbReference>
<gene>
    <name evidence="9" type="ORF">DES39_1992</name>
</gene>
<dbReference type="Pfam" id="PF02080">
    <property type="entry name" value="TrkA_C"/>
    <property type="match status" value="2"/>
</dbReference>
<evidence type="ECO:0000256" key="4">
    <source>
        <dbReference type="ARBA" id="ARBA00022958"/>
    </source>
</evidence>
<keyword evidence="2" id="KW-0813">Transport</keyword>
<evidence type="ECO:0000256" key="3">
    <source>
        <dbReference type="ARBA" id="ARBA00022538"/>
    </source>
</evidence>
<reference evidence="9 10" key="1">
    <citation type="submission" date="2018-10" db="EMBL/GenBank/DDBJ databases">
        <title>Genomic Encyclopedia of Type Strains, Phase IV (KMG-IV): sequencing the most valuable type-strain genomes for metagenomic binning, comparative biology and taxonomic classification.</title>
        <authorList>
            <person name="Goeker M."/>
        </authorList>
    </citation>
    <scope>NUCLEOTIDE SEQUENCE [LARGE SCALE GENOMIC DNA]</scope>
    <source>
        <strain evidence="9 10">DSM 22228</strain>
    </source>
</reference>
<dbReference type="PANTHER" id="PTHR43833">
    <property type="entry name" value="POTASSIUM CHANNEL PROTEIN 2-RELATED-RELATED"/>
    <property type="match status" value="1"/>
</dbReference>
<dbReference type="GO" id="GO:0005886">
    <property type="term" value="C:plasma membrane"/>
    <property type="evidence" value="ECO:0007669"/>
    <property type="project" value="InterPro"/>
</dbReference>
<feature type="domain" description="RCK C-terminal" evidence="8">
    <location>
        <begin position="370"/>
        <end position="455"/>
    </location>
</feature>
<dbReference type="AlphaFoldDB" id="A0A495RBY3"/>
<evidence type="ECO:0000256" key="6">
    <source>
        <dbReference type="ARBA" id="ARBA00023065"/>
    </source>
</evidence>
<keyword evidence="3" id="KW-0633">Potassium transport</keyword>
<dbReference type="EMBL" id="RBWY01000004">
    <property type="protein sequence ID" value="RKS84776.1"/>
    <property type="molecule type" value="Genomic_DNA"/>
</dbReference>
<dbReference type="RefSeq" id="WP_121145661.1">
    <property type="nucleotide sequence ID" value="NZ_RBWY01000004.1"/>
</dbReference>
<evidence type="ECO:0000313" key="9">
    <source>
        <dbReference type="EMBL" id="RKS84776.1"/>
    </source>
</evidence>
<dbReference type="FunFam" id="3.30.70.1450:FF:000001">
    <property type="entry name" value="Trk system potassium transporter TrkA"/>
    <property type="match status" value="1"/>
</dbReference>
<dbReference type="OrthoDB" id="9775180at2"/>
<feature type="domain" description="RCK C-terminal" evidence="8">
    <location>
        <begin position="145"/>
        <end position="229"/>
    </location>
</feature>
<evidence type="ECO:0000313" key="10">
    <source>
        <dbReference type="Proteomes" id="UP000278542"/>
    </source>
</evidence>